<keyword evidence="2 4" id="KW-0489">Methyltransferase</keyword>
<dbReference type="GO" id="GO:0008173">
    <property type="term" value="F:RNA methyltransferase activity"/>
    <property type="evidence" value="ECO:0007669"/>
    <property type="project" value="UniProtKB-ARBA"/>
</dbReference>
<dbReference type="InterPro" id="IPR026113">
    <property type="entry name" value="METTL2/6/8-like"/>
</dbReference>
<dbReference type="PANTHER" id="PTHR22809">
    <property type="entry name" value="METHYLTRANSFERASE-RELATED"/>
    <property type="match status" value="1"/>
</dbReference>
<dbReference type="KEGG" id="qsa:O6P43_027591"/>
<reference evidence="4" key="1">
    <citation type="journal article" date="2023" name="Science">
        <title>Elucidation of the pathway for biosynthesis of saponin adjuvants from the soapbark tree.</title>
        <authorList>
            <person name="Reed J."/>
            <person name="Orme A."/>
            <person name="El-Demerdash A."/>
            <person name="Owen C."/>
            <person name="Martin L.B.B."/>
            <person name="Misra R.C."/>
            <person name="Kikuchi S."/>
            <person name="Rejzek M."/>
            <person name="Martin A.C."/>
            <person name="Harkess A."/>
            <person name="Leebens-Mack J."/>
            <person name="Louveau T."/>
            <person name="Stephenson M.J."/>
            <person name="Osbourn A."/>
        </authorList>
    </citation>
    <scope>NUCLEOTIDE SEQUENCE</scope>
    <source>
        <strain evidence="4">S10</strain>
    </source>
</reference>
<dbReference type="GO" id="GO:0008757">
    <property type="term" value="F:S-adenosylmethionine-dependent methyltransferase activity"/>
    <property type="evidence" value="ECO:0007669"/>
    <property type="project" value="UniProtKB-ARBA"/>
</dbReference>
<dbReference type="GO" id="GO:0032259">
    <property type="term" value="P:methylation"/>
    <property type="evidence" value="ECO:0007669"/>
    <property type="project" value="UniProtKB-KW"/>
</dbReference>
<evidence type="ECO:0000313" key="4">
    <source>
        <dbReference type="EMBL" id="KAJ7951565.1"/>
    </source>
</evidence>
<dbReference type="EMBL" id="JARAOO010000011">
    <property type="protein sequence ID" value="KAJ7951565.1"/>
    <property type="molecule type" value="Genomic_DNA"/>
</dbReference>
<dbReference type="Gene3D" id="3.40.50.150">
    <property type="entry name" value="Vaccinia Virus protein VP39"/>
    <property type="match status" value="1"/>
</dbReference>
<evidence type="ECO:0000256" key="3">
    <source>
        <dbReference type="ARBA" id="ARBA00022679"/>
    </source>
</evidence>
<organism evidence="4 5">
    <name type="scientific">Quillaja saponaria</name>
    <name type="common">Soap bark tree</name>
    <dbReference type="NCBI Taxonomy" id="32244"/>
    <lineage>
        <taxon>Eukaryota</taxon>
        <taxon>Viridiplantae</taxon>
        <taxon>Streptophyta</taxon>
        <taxon>Embryophyta</taxon>
        <taxon>Tracheophyta</taxon>
        <taxon>Spermatophyta</taxon>
        <taxon>Magnoliopsida</taxon>
        <taxon>eudicotyledons</taxon>
        <taxon>Gunneridae</taxon>
        <taxon>Pentapetalae</taxon>
        <taxon>rosids</taxon>
        <taxon>fabids</taxon>
        <taxon>Fabales</taxon>
        <taxon>Quillajaceae</taxon>
        <taxon>Quillaja</taxon>
    </lineage>
</organism>
<proteinExistence type="inferred from homology"/>
<dbReference type="Proteomes" id="UP001163823">
    <property type="component" value="Chromosome 11"/>
</dbReference>
<evidence type="ECO:0000256" key="1">
    <source>
        <dbReference type="ARBA" id="ARBA00009725"/>
    </source>
</evidence>
<dbReference type="AlphaFoldDB" id="A0AAD7L6H9"/>
<keyword evidence="3" id="KW-0808">Transferase</keyword>
<evidence type="ECO:0000313" key="5">
    <source>
        <dbReference type="Proteomes" id="UP001163823"/>
    </source>
</evidence>
<gene>
    <name evidence="4" type="ORF">O6P43_027591</name>
</gene>
<sequence>MRGFSISPCYSYLQPTNASIITGRGNYCRALNEHYYNNADKYWNNFYKRHQNKFFKDRHYLDKDWGCFFSSDEDSSNGKVLLEVGCGSGNTIFPLMAAHPKLYIHACDISLRAITLVKLNGYILFRDYAFGDFSQVKLQEKKRKIGEDCYVRGDGTCSFYFSEDFLSSLFSRAGFKAVTIDIYGKQIENCSLNIIMDRLWIHAIFSNFNCTCNGAAPGSVLISEG</sequence>
<comment type="caution">
    <text evidence="4">The sequence shown here is derived from an EMBL/GenBank/DDBJ whole genome shotgun (WGS) entry which is preliminary data.</text>
</comment>
<evidence type="ECO:0000256" key="2">
    <source>
        <dbReference type="ARBA" id="ARBA00022603"/>
    </source>
</evidence>
<protein>
    <submittedName>
        <fullName evidence="4">Methyltransferase-like protein</fullName>
    </submittedName>
</protein>
<dbReference type="SUPFAM" id="SSF53335">
    <property type="entry name" value="S-adenosyl-L-methionine-dependent methyltransferases"/>
    <property type="match status" value="1"/>
</dbReference>
<keyword evidence="5" id="KW-1185">Reference proteome</keyword>
<dbReference type="CDD" id="cd02440">
    <property type="entry name" value="AdoMet_MTases"/>
    <property type="match status" value="1"/>
</dbReference>
<name>A0AAD7L6H9_QUISA</name>
<dbReference type="InterPro" id="IPR029063">
    <property type="entry name" value="SAM-dependent_MTases_sf"/>
</dbReference>
<accession>A0AAD7L6H9</accession>
<dbReference type="PANTHER" id="PTHR22809:SF8">
    <property type="entry name" value="TRNA N(3)-METHYLCYTIDINE METHYLTRANSFERASE"/>
    <property type="match status" value="1"/>
</dbReference>
<comment type="similarity">
    <text evidence="1">Belongs to the methyltransferase superfamily. METL family.</text>
</comment>